<sequence length="64" mass="7029">MQLEFKGIKTFVMLFLQAPCFDQGYHYANTGGQMSKVAPINHLTSAIPQGFLDGGVNSWHVDNG</sequence>
<reference evidence="2" key="1">
    <citation type="submission" date="2016-10" db="EMBL/GenBank/DDBJ databases">
        <title>Comparative genomics uncovers the prolific and rare metabolic potential of the cyanobacterial genus Moorea.</title>
        <authorList>
            <person name="Leao T."/>
            <person name="Castelao G."/>
            <person name="Korobeynikov A."/>
            <person name="Monroe E.A."/>
            <person name="Podell S."/>
            <person name="Glukhov E."/>
            <person name="Allen E."/>
            <person name="Gerwick W.H."/>
            <person name="Gerwick L."/>
        </authorList>
    </citation>
    <scope>NUCLEOTIDE SEQUENCE [LARGE SCALE GENOMIC DNA]</scope>
    <source>
        <strain evidence="2">JHB</strain>
    </source>
</reference>
<organism evidence="1 2">
    <name type="scientific">Moorena producens (strain JHB)</name>
    <dbReference type="NCBI Taxonomy" id="1454205"/>
    <lineage>
        <taxon>Bacteria</taxon>
        <taxon>Bacillati</taxon>
        <taxon>Cyanobacteriota</taxon>
        <taxon>Cyanophyceae</taxon>
        <taxon>Coleofasciculales</taxon>
        <taxon>Coleofasciculaceae</taxon>
        <taxon>Moorena</taxon>
    </lineage>
</organism>
<dbReference type="EMBL" id="CP017708">
    <property type="protein sequence ID" value="AOY84009.1"/>
    <property type="molecule type" value="Genomic_DNA"/>
</dbReference>
<gene>
    <name evidence="1" type="ORF">BJP36_32870</name>
</gene>
<evidence type="ECO:0000313" key="1">
    <source>
        <dbReference type="EMBL" id="AOY84009.1"/>
    </source>
</evidence>
<dbReference type="Proteomes" id="UP000176944">
    <property type="component" value="Chromosome"/>
</dbReference>
<proteinExistence type="predicted"/>
<name>A0A1D9G8N3_MOOP1</name>
<accession>A0A1D9G8N3</accession>
<evidence type="ECO:0000313" key="2">
    <source>
        <dbReference type="Proteomes" id="UP000176944"/>
    </source>
</evidence>
<protein>
    <submittedName>
        <fullName evidence="1">Uncharacterized protein</fullName>
    </submittedName>
</protein>
<dbReference type="AlphaFoldDB" id="A0A1D9G8N3"/>